<evidence type="ECO:0000256" key="1">
    <source>
        <dbReference type="ARBA" id="ARBA00008645"/>
    </source>
</evidence>
<protein>
    <recommendedName>
        <fullName evidence="7">sn-1-specific diacylglycerol lipase ABHD11</fullName>
        <ecNumber evidence="3">3.1.1.116</ecNumber>
    </recommendedName>
    <alternativeName>
        <fullName evidence="4">Alpha/beta hydrolase domain-containing protein 11</fullName>
    </alternativeName>
</protein>
<evidence type="ECO:0000256" key="3">
    <source>
        <dbReference type="ARBA" id="ARBA00026104"/>
    </source>
</evidence>
<keyword evidence="13" id="KW-1185">Reference proteome</keyword>
<accession>A0A1I7XPN7</accession>
<dbReference type="SUPFAM" id="SSF53474">
    <property type="entry name" value="alpha/beta-Hydrolases"/>
    <property type="match status" value="1"/>
</dbReference>
<dbReference type="Gene3D" id="3.40.50.1820">
    <property type="entry name" value="alpha/beta hydrolase"/>
    <property type="match status" value="1"/>
</dbReference>
<evidence type="ECO:0000256" key="5">
    <source>
        <dbReference type="ARBA" id="ARBA00043667"/>
    </source>
</evidence>
<dbReference type="EC" id="3.1.1.116" evidence="3"/>
<evidence type="ECO:0000313" key="13">
    <source>
        <dbReference type="Proteomes" id="UP000095283"/>
    </source>
</evidence>
<evidence type="ECO:0000313" key="14">
    <source>
        <dbReference type="WBParaSite" id="Hba_19445"/>
    </source>
</evidence>
<name>A0A1I7XPN7_HETBA</name>
<comment type="catalytic activity">
    <reaction evidence="10">
        <text>1-octadecanoyl-2-(9Z-octadecenoyl)-sn-glycerol + H2O = 2-(9Z-octadecenoyl)-glycerol + octadecanoate + H(+)</text>
        <dbReference type="Rhea" id="RHEA:77103"/>
        <dbReference type="ChEBI" id="CHEBI:15377"/>
        <dbReference type="ChEBI" id="CHEBI:15378"/>
        <dbReference type="ChEBI" id="CHEBI:25629"/>
        <dbReference type="ChEBI" id="CHEBI:73990"/>
        <dbReference type="ChEBI" id="CHEBI:75468"/>
    </reaction>
</comment>
<evidence type="ECO:0000256" key="9">
    <source>
        <dbReference type="ARBA" id="ARBA00048504"/>
    </source>
</evidence>
<dbReference type="InterPro" id="IPR029058">
    <property type="entry name" value="AB_hydrolase_fold"/>
</dbReference>
<comment type="catalytic activity">
    <reaction evidence="11">
        <text>1-octadecanoyl-2-(5Z,8Z,11Z,14Z-eicosatetraenoyl)-sn-glycerol + H2O = 2-(5Z,8Z,11Z,14Z-eicosatetraenoyl)-glycerol + octadecanoate + H(+)</text>
        <dbReference type="Rhea" id="RHEA:38507"/>
        <dbReference type="ChEBI" id="CHEBI:15377"/>
        <dbReference type="ChEBI" id="CHEBI:15378"/>
        <dbReference type="ChEBI" id="CHEBI:25629"/>
        <dbReference type="ChEBI" id="CHEBI:52392"/>
        <dbReference type="ChEBI" id="CHEBI:75728"/>
    </reaction>
</comment>
<dbReference type="InterPro" id="IPR003034">
    <property type="entry name" value="SAP_dom"/>
</dbReference>
<organism evidence="13 14">
    <name type="scientific">Heterorhabditis bacteriophora</name>
    <name type="common">Entomopathogenic nematode worm</name>
    <dbReference type="NCBI Taxonomy" id="37862"/>
    <lineage>
        <taxon>Eukaryota</taxon>
        <taxon>Metazoa</taxon>
        <taxon>Ecdysozoa</taxon>
        <taxon>Nematoda</taxon>
        <taxon>Chromadorea</taxon>
        <taxon>Rhabditida</taxon>
        <taxon>Rhabditina</taxon>
        <taxon>Rhabditomorpha</taxon>
        <taxon>Strongyloidea</taxon>
        <taxon>Heterorhabditidae</taxon>
        <taxon>Heterorhabditis</taxon>
    </lineage>
</organism>
<evidence type="ECO:0000256" key="4">
    <source>
        <dbReference type="ARBA" id="ARBA00042703"/>
    </source>
</evidence>
<dbReference type="SMART" id="SM00513">
    <property type="entry name" value="SAP"/>
    <property type="match status" value="1"/>
</dbReference>
<evidence type="ECO:0000256" key="2">
    <source>
        <dbReference type="ARBA" id="ARBA00022801"/>
    </source>
</evidence>
<dbReference type="AlphaFoldDB" id="A0A1I7XPN7"/>
<dbReference type="Pfam" id="PF12697">
    <property type="entry name" value="Abhydrolase_6"/>
    <property type="match status" value="1"/>
</dbReference>
<dbReference type="PANTHER" id="PTHR46118">
    <property type="entry name" value="PROTEIN ABHD11"/>
    <property type="match status" value="1"/>
</dbReference>
<evidence type="ECO:0000256" key="7">
    <source>
        <dbReference type="ARBA" id="ARBA00044064"/>
    </source>
</evidence>
<keyword evidence="2" id="KW-0378">Hydrolase</keyword>
<reference evidence="14" key="1">
    <citation type="submission" date="2016-11" db="UniProtKB">
        <authorList>
            <consortium name="WormBaseParasite"/>
        </authorList>
    </citation>
    <scope>IDENTIFICATION</scope>
</reference>
<dbReference type="PANTHER" id="PTHR46118:SF4">
    <property type="entry name" value="PROTEIN ABHD11"/>
    <property type="match status" value="1"/>
</dbReference>
<dbReference type="GO" id="GO:0052689">
    <property type="term" value="F:carboxylic ester hydrolase activity"/>
    <property type="evidence" value="ECO:0007669"/>
    <property type="project" value="TreeGrafter"/>
</dbReference>
<comment type="catalytic activity">
    <reaction evidence="8">
        <text>1-octadecanoyl-2-(4Z,7Z,10Z,13Z,16Z,19Z-docosahexaenoyl)-sn-glycerol + H2O = 2-(4Z,7Z,10Z,13Z,16Z,19Z-docosahexaenoyl)-glycerol + octadecanoate + H(+)</text>
        <dbReference type="Rhea" id="RHEA:77107"/>
        <dbReference type="ChEBI" id="CHEBI:15377"/>
        <dbReference type="ChEBI" id="CHEBI:15378"/>
        <dbReference type="ChEBI" id="CHEBI:25629"/>
        <dbReference type="ChEBI" id="CHEBI:77129"/>
        <dbReference type="ChEBI" id="CHEBI:186738"/>
    </reaction>
</comment>
<dbReference type="WBParaSite" id="Hba_19445">
    <property type="protein sequence ID" value="Hba_19445"/>
    <property type="gene ID" value="Hba_19445"/>
</dbReference>
<dbReference type="Proteomes" id="UP000095283">
    <property type="component" value="Unplaced"/>
</dbReference>
<evidence type="ECO:0000256" key="8">
    <source>
        <dbReference type="ARBA" id="ARBA00048283"/>
    </source>
</evidence>
<dbReference type="InterPro" id="IPR036361">
    <property type="entry name" value="SAP_dom_sf"/>
</dbReference>
<comment type="catalytic activity">
    <reaction evidence="5">
        <text>a 1,2-diacyl-sn-glycerol + H2O = a 2-acylglycerol + a fatty acid + H(+)</text>
        <dbReference type="Rhea" id="RHEA:33275"/>
        <dbReference type="ChEBI" id="CHEBI:15377"/>
        <dbReference type="ChEBI" id="CHEBI:15378"/>
        <dbReference type="ChEBI" id="CHEBI:17389"/>
        <dbReference type="ChEBI" id="CHEBI:17815"/>
        <dbReference type="ChEBI" id="CHEBI:28868"/>
        <dbReference type="EC" id="3.1.1.116"/>
    </reaction>
</comment>
<dbReference type="InterPro" id="IPR000073">
    <property type="entry name" value="AB_hydrolase_1"/>
</dbReference>
<comment type="catalytic activity">
    <reaction evidence="6">
        <text>a 1,3-diacyl-sn-glycerol + H2O = a 1-acyl-sn-glycerol + a fatty acid + H(+)</text>
        <dbReference type="Rhea" id="RHEA:38503"/>
        <dbReference type="ChEBI" id="CHEBI:15377"/>
        <dbReference type="ChEBI" id="CHEBI:15378"/>
        <dbReference type="ChEBI" id="CHEBI:28868"/>
        <dbReference type="ChEBI" id="CHEBI:64683"/>
        <dbReference type="ChEBI" id="CHEBI:77272"/>
    </reaction>
</comment>
<proteinExistence type="inferred from homology"/>
<dbReference type="Pfam" id="PF02037">
    <property type="entry name" value="SAP"/>
    <property type="match status" value="1"/>
</dbReference>
<dbReference type="PROSITE" id="PS50800">
    <property type="entry name" value="SAP"/>
    <property type="match status" value="1"/>
</dbReference>
<evidence type="ECO:0000256" key="11">
    <source>
        <dbReference type="ARBA" id="ARBA00048919"/>
    </source>
</evidence>
<comment type="catalytic activity">
    <reaction evidence="9">
        <text>1,2-didecanoylglycerol + H2O = decanoylglycerol + decanoate + H(+)</text>
        <dbReference type="Rhea" id="RHEA:48596"/>
        <dbReference type="ChEBI" id="CHEBI:11152"/>
        <dbReference type="ChEBI" id="CHEBI:15377"/>
        <dbReference type="ChEBI" id="CHEBI:15378"/>
        <dbReference type="ChEBI" id="CHEBI:27689"/>
        <dbReference type="ChEBI" id="CHEBI:90605"/>
    </reaction>
</comment>
<evidence type="ECO:0000259" key="12">
    <source>
        <dbReference type="PROSITE" id="PS50800"/>
    </source>
</evidence>
<feature type="domain" description="SAP" evidence="12">
    <location>
        <begin position="290"/>
        <end position="324"/>
    </location>
</feature>
<dbReference type="GO" id="GO:0005739">
    <property type="term" value="C:mitochondrion"/>
    <property type="evidence" value="ECO:0007669"/>
    <property type="project" value="TreeGrafter"/>
</dbReference>
<evidence type="ECO:0000256" key="6">
    <source>
        <dbReference type="ARBA" id="ARBA00043742"/>
    </source>
</evidence>
<evidence type="ECO:0000256" key="10">
    <source>
        <dbReference type="ARBA" id="ARBA00048513"/>
    </source>
</evidence>
<dbReference type="SUPFAM" id="SSF68906">
    <property type="entry name" value="SAP domain"/>
    <property type="match status" value="1"/>
</dbReference>
<sequence length="324" mass="36277">MRRALLFASPSFQLRSVPTRNVSSCIPVSLSSNIFGDLSNYRARPPIVICHGLFGQKQNWNSVAKAMQRRLGSVVYSVDLRNHGSSPWTSTMTYEDMAADVALFIENIRKTTGFNKINLLGHSMGGKVAMRLAVDPIGSGLIDKLIIEDVSQYIKAMKMMDMNLSRKEILEALKPVVPELSVRQFLVTNLESSDVPGMLKWKCNLEVIDQYIDSILGFTVPVGSFRGLCLFVSGEVSGYVPDSDKPMIRCLFPQVKFEAIPKAGHWIHAEQPTAFIESIQMESGSDKKLLSELRVTELRQELEKRSLDKNGIKIILADRLEKVR</sequence>
<comment type="similarity">
    <text evidence="1">Belongs to the AB hydrolase superfamily.</text>
</comment>